<dbReference type="AlphaFoldDB" id="A0A644Y0F2"/>
<dbReference type="EMBL" id="VSSQ01003711">
    <property type="protein sequence ID" value="MPM21992.1"/>
    <property type="molecule type" value="Genomic_DNA"/>
</dbReference>
<reference evidence="1" key="1">
    <citation type="submission" date="2019-08" db="EMBL/GenBank/DDBJ databases">
        <authorList>
            <person name="Kucharzyk K."/>
            <person name="Murdoch R.W."/>
            <person name="Higgins S."/>
            <person name="Loffler F."/>
        </authorList>
    </citation>
    <scope>NUCLEOTIDE SEQUENCE</scope>
</reference>
<organism evidence="1">
    <name type="scientific">bioreactor metagenome</name>
    <dbReference type="NCBI Taxonomy" id="1076179"/>
    <lineage>
        <taxon>unclassified sequences</taxon>
        <taxon>metagenomes</taxon>
        <taxon>ecological metagenomes</taxon>
    </lineage>
</organism>
<sequence length="98" mass="10936">MYVSATIETQSDSVTALPKEAVLSFEDKNYIFIYLEKKKEGEVYVTLFEAVEIEKGVTENGYIQVTLPVKYDLKTTKIVLKGAYNLLSALKNAGDMAC</sequence>
<accession>A0A644Y0F2</accession>
<gene>
    <name evidence="1" type="ORF">SDC9_68442</name>
</gene>
<proteinExistence type="predicted"/>
<protein>
    <submittedName>
        <fullName evidence="1">Uncharacterized protein</fullName>
    </submittedName>
</protein>
<dbReference type="Gene3D" id="2.40.420.20">
    <property type="match status" value="1"/>
</dbReference>
<evidence type="ECO:0000313" key="1">
    <source>
        <dbReference type="EMBL" id="MPM21992.1"/>
    </source>
</evidence>
<comment type="caution">
    <text evidence="1">The sequence shown here is derived from an EMBL/GenBank/DDBJ whole genome shotgun (WGS) entry which is preliminary data.</text>
</comment>
<name>A0A644Y0F2_9ZZZZ</name>